<dbReference type="InterPro" id="IPR013328">
    <property type="entry name" value="6PGD_dom2"/>
</dbReference>
<dbReference type="AlphaFoldDB" id="A0A926QMS9"/>
<dbReference type="SUPFAM" id="SSF48179">
    <property type="entry name" value="6-phosphogluconate dehydrogenase C-terminal domain-like"/>
    <property type="match status" value="1"/>
</dbReference>
<dbReference type="Gene3D" id="3.40.50.720">
    <property type="entry name" value="NAD(P)-binding Rossmann-like Domain"/>
    <property type="match status" value="1"/>
</dbReference>
<dbReference type="InterPro" id="IPR051265">
    <property type="entry name" value="HIBADH-related_NP60_sf"/>
</dbReference>
<evidence type="ECO:0000259" key="4">
    <source>
        <dbReference type="Pfam" id="PF21761"/>
    </source>
</evidence>
<dbReference type="InterPro" id="IPR015815">
    <property type="entry name" value="HIBADH-related"/>
</dbReference>
<dbReference type="Gene3D" id="1.10.1040.10">
    <property type="entry name" value="N-(1-d-carboxylethyl)-l-norvaline Dehydrogenase, domain 2"/>
    <property type="match status" value="1"/>
</dbReference>
<keyword evidence="6" id="KW-1185">Reference proteome</keyword>
<evidence type="ECO:0000313" key="6">
    <source>
        <dbReference type="Proteomes" id="UP000650466"/>
    </source>
</evidence>
<evidence type="ECO:0000256" key="2">
    <source>
        <dbReference type="ARBA" id="ARBA00023002"/>
    </source>
</evidence>
<dbReference type="PIRSF" id="PIRSF000103">
    <property type="entry name" value="HIBADH"/>
    <property type="match status" value="1"/>
</dbReference>
<name>A0A926QMS9_9BACL</name>
<keyword evidence="2" id="KW-0560">Oxidoreductase</keyword>
<dbReference type="PANTHER" id="PTHR43580:SF2">
    <property type="entry name" value="CYTOKINE-LIKE NUCLEAR FACTOR N-PAC"/>
    <property type="match status" value="1"/>
</dbReference>
<dbReference type="RefSeq" id="WP_188177462.1">
    <property type="nucleotide sequence ID" value="NZ_JACVVD010000012.1"/>
</dbReference>
<dbReference type="Pfam" id="PF21761">
    <property type="entry name" value="RedAm-like_C"/>
    <property type="match status" value="1"/>
</dbReference>
<dbReference type="Pfam" id="PF03446">
    <property type="entry name" value="NAD_binding_2"/>
    <property type="match status" value="1"/>
</dbReference>
<feature type="domain" description="NADPH-dependent reductive aminase-like C-terminal" evidence="4">
    <location>
        <begin position="164"/>
        <end position="287"/>
    </location>
</feature>
<comment type="similarity">
    <text evidence="1">Belongs to the HIBADH-related family.</text>
</comment>
<dbReference type="GO" id="GO:0050661">
    <property type="term" value="F:NADP binding"/>
    <property type="evidence" value="ECO:0007669"/>
    <property type="project" value="InterPro"/>
</dbReference>
<sequence length="290" mass="30948">MSEVSIIGLGPMGSALARALLANGKRVTVWNRTGANAEPLVREGTVLAPSAASAIEASPVTIICVANYETSYKILDTKETVSALAGRMLVQLSTGTPQQARDNETWAHKRGADYLDGAIAATPSQMGRPDTTIFTSGSNTAFRKSEPFLKDLAGNVLYLGEQVGSASAYDLAFLANLFGSMFGFVHAARILESEGLRVDSFGSMMADIAPIMGEINKHNGQVMQSGMYENPESTMKTCANTGELFVQQAREAQINSEFPVFAQGLFRKAMAAGYGDEEFGALIKVLRENA</sequence>
<reference evidence="5" key="1">
    <citation type="submission" date="2020-09" db="EMBL/GenBank/DDBJ databases">
        <title>Draft Genome Sequence of Paenibacillus sp. WST5.</title>
        <authorList>
            <person name="Bao Z."/>
        </authorList>
    </citation>
    <scope>NUCLEOTIDE SEQUENCE</scope>
    <source>
        <strain evidence="5">WST5</strain>
    </source>
</reference>
<evidence type="ECO:0000256" key="1">
    <source>
        <dbReference type="ARBA" id="ARBA00009080"/>
    </source>
</evidence>
<dbReference type="SUPFAM" id="SSF51735">
    <property type="entry name" value="NAD(P)-binding Rossmann-fold domains"/>
    <property type="match status" value="1"/>
</dbReference>
<dbReference type="InterPro" id="IPR006115">
    <property type="entry name" value="6PGDH_NADP-bd"/>
</dbReference>
<accession>A0A926QMS9</accession>
<dbReference type="PANTHER" id="PTHR43580">
    <property type="entry name" value="OXIDOREDUCTASE GLYR1-RELATED"/>
    <property type="match status" value="1"/>
</dbReference>
<dbReference type="InterPro" id="IPR036291">
    <property type="entry name" value="NAD(P)-bd_dom_sf"/>
</dbReference>
<gene>
    <name evidence="5" type="ORF">ICC18_26735</name>
</gene>
<comment type="caution">
    <text evidence="5">The sequence shown here is derived from an EMBL/GenBank/DDBJ whole genome shotgun (WGS) entry which is preliminary data.</text>
</comment>
<dbReference type="GO" id="GO:0016491">
    <property type="term" value="F:oxidoreductase activity"/>
    <property type="evidence" value="ECO:0007669"/>
    <property type="project" value="UniProtKB-KW"/>
</dbReference>
<protein>
    <submittedName>
        <fullName evidence="5">NAD(P)-dependent oxidoreductase</fullName>
    </submittedName>
</protein>
<dbReference type="InterPro" id="IPR008927">
    <property type="entry name" value="6-PGluconate_DH-like_C_sf"/>
</dbReference>
<dbReference type="InterPro" id="IPR048666">
    <property type="entry name" value="RedAm-like_C"/>
</dbReference>
<dbReference type="Proteomes" id="UP000650466">
    <property type="component" value="Unassembled WGS sequence"/>
</dbReference>
<organism evidence="5 6">
    <name type="scientific">Paenibacillus sedimenti</name>
    <dbReference type="NCBI Taxonomy" id="2770274"/>
    <lineage>
        <taxon>Bacteria</taxon>
        <taxon>Bacillati</taxon>
        <taxon>Bacillota</taxon>
        <taxon>Bacilli</taxon>
        <taxon>Bacillales</taxon>
        <taxon>Paenibacillaceae</taxon>
        <taxon>Paenibacillus</taxon>
    </lineage>
</organism>
<feature type="domain" description="6-phosphogluconate dehydrogenase NADP-binding" evidence="3">
    <location>
        <begin position="4"/>
        <end position="160"/>
    </location>
</feature>
<evidence type="ECO:0000259" key="3">
    <source>
        <dbReference type="Pfam" id="PF03446"/>
    </source>
</evidence>
<evidence type="ECO:0000313" key="5">
    <source>
        <dbReference type="EMBL" id="MBD0383679.1"/>
    </source>
</evidence>
<dbReference type="EMBL" id="JACVVD010000012">
    <property type="protein sequence ID" value="MBD0383679.1"/>
    <property type="molecule type" value="Genomic_DNA"/>
</dbReference>
<proteinExistence type="inferred from homology"/>